<evidence type="ECO:0000313" key="9">
    <source>
        <dbReference type="EMBL" id="KAK7427619.1"/>
    </source>
</evidence>
<feature type="transmembrane region" description="Helical" evidence="7">
    <location>
        <begin position="142"/>
        <end position="163"/>
    </location>
</feature>
<sequence length="435" mass="48363">MATPAEQQAAANAFIQEVWGLQGVAYLVVALRYYSQFSSFGRRMQWDDVLMLLATLVYTAESVAAYFVVAYWKGLANNGITPAQREALLDDPNNPEWELRMNGSKTHVIGLLLYMTLLWLLKGYWIVYYNRLTEGVASAKRVAYWGGFIIPITYVSCLLVAFLKCIPFEKQWQVEPEPPNSCMPAITYIQTLYVMAMNTITDFYLMAIPLPMVWKARMPWRKKLVIMVMFSGGFLEMAFGILRAVSILTKGNTDPAQSGYWSVRESFVSFVLTNMPMVYPLVKRFIEKSVSSSKGGSRGPGLGDSHGYRLKSFKNEGSSRPRADERDLVETAWGSKDHIVTTETSDKAQLSGDDVSLPGSDKATPSGNANQGGYKNAYVPGMKPVTTAEAVGGGNIPGQWRQGAGYGDHIIVTSEYAVQVDEESGHKTRHRYVGH</sequence>
<dbReference type="PANTHER" id="PTHR33048">
    <property type="entry name" value="PTH11-LIKE INTEGRAL MEMBRANE PROTEIN (AFU_ORTHOLOGUE AFUA_5G11245)"/>
    <property type="match status" value="1"/>
</dbReference>
<evidence type="ECO:0000256" key="4">
    <source>
        <dbReference type="ARBA" id="ARBA00023136"/>
    </source>
</evidence>
<keyword evidence="3 7" id="KW-1133">Transmembrane helix</keyword>
<reference evidence="9 10" key="1">
    <citation type="journal article" date="2025" name="Microbiol. Resour. Announc.">
        <title>Draft genome sequences for Neonectria magnoliae and Neonectria punicea, canker pathogens of Liriodendron tulipifera and Acer saccharum in West Virginia.</title>
        <authorList>
            <person name="Petronek H.M."/>
            <person name="Kasson M.T."/>
            <person name="Metheny A.M."/>
            <person name="Stauder C.M."/>
            <person name="Lovett B."/>
            <person name="Lynch S.C."/>
            <person name="Garnas J.R."/>
            <person name="Kasson L.R."/>
            <person name="Stajich J.E."/>
        </authorList>
    </citation>
    <scope>NUCLEOTIDE SEQUENCE [LARGE SCALE GENOMIC DNA]</scope>
    <source>
        <strain evidence="9 10">NRRL 64651</strain>
    </source>
</reference>
<dbReference type="PANTHER" id="PTHR33048:SF2">
    <property type="entry name" value="SRPK"/>
    <property type="match status" value="1"/>
</dbReference>
<keyword evidence="10" id="KW-1185">Reference proteome</keyword>
<organism evidence="9 10">
    <name type="scientific">Neonectria magnoliae</name>
    <dbReference type="NCBI Taxonomy" id="2732573"/>
    <lineage>
        <taxon>Eukaryota</taxon>
        <taxon>Fungi</taxon>
        <taxon>Dikarya</taxon>
        <taxon>Ascomycota</taxon>
        <taxon>Pezizomycotina</taxon>
        <taxon>Sordariomycetes</taxon>
        <taxon>Hypocreomycetidae</taxon>
        <taxon>Hypocreales</taxon>
        <taxon>Nectriaceae</taxon>
        <taxon>Neonectria</taxon>
    </lineage>
</organism>
<evidence type="ECO:0000256" key="2">
    <source>
        <dbReference type="ARBA" id="ARBA00022692"/>
    </source>
</evidence>
<evidence type="ECO:0000313" key="10">
    <source>
        <dbReference type="Proteomes" id="UP001498421"/>
    </source>
</evidence>
<evidence type="ECO:0000256" key="1">
    <source>
        <dbReference type="ARBA" id="ARBA00004141"/>
    </source>
</evidence>
<comment type="subcellular location">
    <subcellularLocation>
        <location evidence="1">Membrane</location>
        <topology evidence="1">Multi-pass membrane protein</topology>
    </subcellularLocation>
</comment>
<gene>
    <name evidence="9" type="ORF">QQZ08_005894</name>
</gene>
<feature type="region of interest" description="Disordered" evidence="6">
    <location>
        <begin position="291"/>
        <end position="376"/>
    </location>
</feature>
<evidence type="ECO:0000256" key="5">
    <source>
        <dbReference type="ARBA" id="ARBA00038359"/>
    </source>
</evidence>
<comment type="similarity">
    <text evidence="5">Belongs to the SAT4 family.</text>
</comment>
<dbReference type="Proteomes" id="UP001498421">
    <property type="component" value="Unassembled WGS sequence"/>
</dbReference>
<accession>A0ABR1I2Z7</accession>
<evidence type="ECO:0000256" key="6">
    <source>
        <dbReference type="SAM" id="MobiDB-lite"/>
    </source>
</evidence>
<evidence type="ECO:0000256" key="7">
    <source>
        <dbReference type="SAM" id="Phobius"/>
    </source>
</evidence>
<keyword evidence="4 7" id="KW-0472">Membrane</keyword>
<dbReference type="Pfam" id="PF20684">
    <property type="entry name" value="Fung_rhodopsin"/>
    <property type="match status" value="1"/>
</dbReference>
<evidence type="ECO:0000256" key="3">
    <source>
        <dbReference type="ARBA" id="ARBA00022989"/>
    </source>
</evidence>
<evidence type="ECO:0000259" key="8">
    <source>
        <dbReference type="Pfam" id="PF20684"/>
    </source>
</evidence>
<comment type="caution">
    <text evidence="9">The sequence shown here is derived from an EMBL/GenBank/DDBJ whole genome shotgun (WGS) entry which is preliminary data.</text>
</comment>
<name>A0ABR1I2Z7_9HYPO</name>
<dbReference type="InterPro" id="IPR052337">
    <property type="entry name" value="SAT4-like"/>
</dbReference>
<feature type="transmembrane region" description="Helical" evidence="7">
    <location>
        <begin position="225"/>
        <end position="246"/>
    </location>
</feature>
<proteinExistence type="inferred from homology"/>
<feature type="transmembrane region" description="Helical" evidence="7">
    <location>
        <begin position="49"/>
        <end position="72"/>
    </location>
</feature>
<protein>
    <recommendedName>
        <fullName evidence="8">Rhodopsin domain-containing protein</fullName>
    </recommendedName>
</protein>
<feature type="compositionally biased region" description="Polar residues" evidence="6">
    <location>
        <begin position="363"/>
        <end position="373"/>
    </location>
</feature>
<feature type="compositionally biased region" description="Basic and acidic residues" evidence="6">
    <location>
        <begin position="313"/>
        <end position="346"/>
    </location>
</feature>
<dbReference type="InterPro" id="IPR049326">
    <property type="entry name" value="Rhodopsin_dom_fungi"/>
</dbReference>
<feature type="domain" description="Rhodopsin" evidence="8">
    <location>
        <begin position="32"/>
        <end position="284"/>
    </location>
</feature>
<dbReference type="EMBL" id="JAZAVK010000051">
    <property type="protein sequence ID" value="KAK7427619.1"/>
    <property type="molecule type" value="Genomic_DNA"/>
</dbReference>
<feature type="transmembrane region" description="Helical" evidence="7">
    <location>
        <begin position="108"/>
        <end position="130"/>
    </location>
</feature>
<keyword evidence="2 7" id="KW-0812">Transmembrane</keyword>
<feature type="transmembrane region" description="Helical" evidence="7">
    <location>
        <begin position="183"/>
        <end position="205"/>
    </location>
</feature>